<dbReference type="GO" id="GO:0005634">
    <property type="term" value="C:nucleus"/>
    <property type="evidence" value="ECO:0007669"/>
    <property type="project" value="UniProtKB-SubCell"/>
</dbReference>
<keyword evidence="5" id="KW-0539">Nucleus</keyword>
<dbReference type="Proteomes" id="UP000663824">
    <property type="component" value="Unassembled WGS sequence"/>
</dbReference>
<evidence type="ECO:0000256" key="1">
    <source>
        <dbReference type="ARBA" id="ARBA00004123"/>
    </source>
</evidence>
<dbReference type="GO" id="GO:0008270">
    <property type="term" value="F:zinc ion binding"/>
    <property type="evidence" value="ECO:0007669"/>
    <property type="project" value="UniProtKB-KW"/>
</dbReference>
<dbReference type="InterPro" id="IPR012337">
    <property type="entry name" value="RNaseH-like_sf"/>
</dbReference>
<reference evidence="7" key="1">
    <citation type="submission" date="2021-02" db="EMBL/GenBank/DDBJ databases">
        <authorList>
            <person name="Nowell W R."/>
        </authorList>
    </citation>
    <scope>NUCLEOTIDE SEQUENCE</scope>
</reference>
<dbReference type="InterPro" id="IPR052035">
    <property type="entry name" value="ZnF_BED_domain_contain"/>
</dbReference>
<comment type="caution">
    <text evidence="7">The sequence shown here is derived from an EMBL/GenBank/DDBJ whole genome shotgun (WGS) entry which is preliminary data.</text>
</comment>
<dbReference type="InterPro" id="IPR008906">
    <property type="entry name" value="HATC_C_dom"/>
</dbReference>
<sequence length="529" mass="60585">MEDDGLRQLIQECISIGARYGNIDVNRVLRGADVTAEHVSTLANKHRCRITKVLAEPIENDAVTFCPDIWSDPIRQISYLCISVAFVDDQYQYRSYDLCCSPFEEEDKSSESIIAVLQKVLKRFGINDLSLNESSKAQNGSSSNSTDDNVKDLTNFDDSLFTIGNIDEISFIDVSKINIKDLPDCARDVIKGLNNCKVKLNGLNKEIQSEGDISLCQSTKVRWLSIIQLLESIDRSFKETKKSPSGKKKPFSIDRLIVKHLIRLLRPFKRVMILIQKGNELSLYMVLICVLTLRETFSSLASLVRFNKENDEDSLKQDNPIDNTIFYMDSYESEGMKFFRLRLLELLETMFVLGPIDFVAAFLHPRYRYLQKCTNVQINSCKSYVRRQLKEINERELRKQSLQRHPFEEIIEETGMVQTSQKKRKRFGEEYESGNLSDEYGDSEDEVDKYLAMHIDPKTVVDNPLIFWKENQKNLPLLSKLARTVHSIPASTVAVEREFGSGGLVVTERRSSIHPTNVDNVLFLRSVLG</sequence>
<dbReference type="Pfam" id="PF05699">
    <property type="entry name" value="Dimer_Tnp_hAT"/>
    <property type="match status" value="1"/>
</dbReference>
<keyword evidence="2" id="KW-0479">Metal-binding</keyword>
<accession>A0A816N3C3</accession>
<evidence type="ECO:0000256" key="2">
    <source>
        <dbReference type="ARBA" id="ARBA00022723"/>
    </source>
</evidence>
<dbReference type="PANTHER" id="PTHR46481:SF10">
    <property type="entry name" value="ZINC FINGER BED DOMAIN-CONTAINING PROTEIN 39"/>
    <property type="match status" value="1"/>
</dbReference>
<dbReference type="Gene3D" id="1.10.10.1070">
    <property type="entry name" value="Zinc finger, BED domain-containing"/>
    <property type="match status" value="1"/>
</dbReference>
<evidence type="ECO:0000256" key="3">
    <source>
        <dbReference type="ARBA" id="ARBA00022771"/>
    </source>
</evidence>
<evidence type="ECO:0000256" key="4">
    <source>
        <dbReference type="ARBA" id="ARBA00022833"/>
    </source>
</evidence>
<keyword evidence="4" id="KW-0862">Zinc</keyword>
<name>A0A816N3C3_9BILA</name>
<dbReference type="AlphaFoldDB" id="A0A816N3C3"/>
<dbReference type="SUPFAM" id="SSF53098">
    <property type="entry name" value="Ribonuclease H-like"/>
    <property type="match status" value="1"/>
</dbReference>
<dbReference type="EMBL" id="CAJNRE010003781">
    <property type="protein sequence ID" value="CAF2028728.1"/>
    <property type="molecule type" value="Genomic_DNA"/>
</dbReference>
<organism evidence="7 8">
    <name type="scientific">Rotaria magnacalcarata</name>
    <dbReference type="NCBI Taxonomy" id="392030"/>
    <lineage>
        <taxon>Eukaryota</taxon>
        <taxon>Metazoa</taxon>
        <taxon>Spiralia</taxon>
        <taxon>Gnathifera</taxon>
        <taxon>Rotifera</taxon>
        <taxon>Eurotatoria</taxon>
        <taxon>Bdelloidea</taxon>
        <taxon>Philodinida</taxon>
        <taxon>Philodinidae</taxon>
        <taxon>Rotaria</taxon>
    </lineage>
</organism>
<dbReference type="GO" id="GO:0046983">
    <property type="term" value="F:protein dimerization activity"/>
    <property type="evidence" value="ECO:0007669"/>
    <property type="project" value="InterPro"/>
</dbReference>
<protein>
    <recommendedName>
        <fullName evidence="6">HAT C-terminal dimerisation domain-containing protein</fullName>
    </recommendedName>
</protein>
<evidence type="ECO:0000256" key="5">
    <source>
        <dbReference type="ARBA" id="ARBA00023242"/>
    </source>
</evidence>
<dbReference type="PANTHER" id="PTHR46481">
    <property type="entry name" value="ZINC FINGER BED DOMAIN-CONTAINING PROTEIN 4"/>
    <property type="match status" value="1"/>
</dbReference>
<feature type="domain" description="HAT C-terminal dimerisation" evidence="6">
    <location>
        <begin position="446"/>
        <end position="526"/>
    </location>
</feature>
<proteinExistence type="predicted"/>
<evidence type="ECO:0000313" key="8">
    <source>
        <dbReference type="Proteomes" id="UP000663824"/>
    </source>
</evidence>
<evidence type="ECO:0000313" key="7">
    <source>
        <dbReference type="EMBL" id="CAF2028728.1"/>
    </source>
</evidence>
<gene>
    <name evidence="7" type="ORF">MBJ925_LOCUS9728</name>
</gene>
<comment type="subcellular location">
    <subcellularLocation>
        <location evidence="1">Nucleus</location>
    </subcellularLocation>
</comment>
<evidence type="ECO:0000259" key="6">
    <source>
        <dbReference type="Pfam" id="PF05699"/>
    </source>
</evidence>
<keyword evidence="3" id="KW-0863">Zinc-finger</keyword>